<gene>
    <name evidence="2" type="ORF">Bhyg_10557</name>
</gene>
<feature type="compositionally biased region" description="Basic and acidic residues" evidence="1">
    <location>
        <begin position="82"/>
        <end position="102"/>
    </location>
</feature>
<evidence type="ECO:0000313" key="2">
    <source>
        <dbReference type="EMBL" id="KAJ6637826.1"/>
    </source>
</evidence>
<protein>
    <submittedName>
        <fullName evidence="2">Uncharacterized protein</fullName>
    </submittedName>
</protein>
<evidence type="ECO:0000256" key="1">
    <source>
        <dbReference type="SAM" id="MobiDB-lite"/>
    </source>
</evidence>
<organism evidence="2 3">
    <name type="scientific">Pseudolycoriella hygida</name>
    <dbReference type="NCBI Taxonomy" id="35572"/>
    <lineage>
        <taxon>Eukaryota</taxon>
        <taxon>Metazoa</taxon>
        <taxon>Ecdysozoa</taxon>
        <taxon>Arthropoda</taxon>
        <taxon>Hexapoda</taxon>
        <taxon>Insecta</taxon>
        <taxon>Pterygota</taxon>
        <taxon>Neoptera</taxon>
        <taxon>Endopterygota</taxon>
        <taxon>Diptera</taxon>
        <taxon>Nematocera</taxon>
        <taxon>Sciaroidea</taxon>
        <taxon>Sciaridae</taxon>
        <taxon>Pseudolycoriella</taxon>
    </lineage>
</organism>
<comment type="caution">
    <text evidence="2">The sequence shown here is derived from an EMBL/GenBank/DDBJ whole genome shotgun (WGS) entry which is preliminary data.</text>
</comment>
<name>A0A9Q0MTQ0_9DIPT</name>
<sequence>MKMRLAQIAEIPLIIQSTLESVSKTFDGFLPPEPESQIEIEQTAVENEYAASIDSLDSDSKDENQEFEEDAIRSELSLSLSEKSKSDEPAKEEFLESEHETTPECEPTEEQIIKMEKQVKMQELERSWPWADQQKKVYKRSNYQIASSSSLIQNRIKQLNEQQLISFYKNEHRID</sequence>
<dbReference type="Proteomes" id="UP001151699">
    <property type="component" value="Chromosome X"/>
</dbReference>
<reference evidence="2" key="1">
    <citation type="submission" date="2022-07" db="EMBL/GenBank/DDBJ databases">
        <authorList>
            <person name="Trinca V."/>
            <person name="Uliana J.V.C."/>
            <person name="Torres T.T."/>
            <person name="Ward R.J."/>
            <person name="Monesi N."/>
        </authorList>
    </citation>
    <scope>NUCLEOTIDE SEQUENCE</scope>
    <source>
        <strain evidence="2">HSMRA1968</strain>
        <tissue evidence="2">Whole embryos</tissue>
    </source>
</reference>
<keyword evidence="3" id="KW-1185">Reference proteome</keyword>
<proteinExistence type="predicted"/>
<feature type="region of interest" description="Disordered" evidence="1">
    <location>
        <begin position="49"/>
        <end position="110"/>
    </location>
</feature>
<dbReference type="OrthoDB" id="44841at2759"/>
<accession>A0A9Q0MTQ0</accession>
<evidence type="ECO:0000313" key="3">
    <source>
        <dbReference type="Proteomes" id="UP001151699"/>
    </source>
</evidence>
<dbReference type="AlphaFoldDB" id="A0A9Q0MTQ0"/>
<dbReference type="EMBL" id="WJQU01000003">
    <property type="protein sequence ID" value="KAJ6637826.1"/>
    <property type="molecule type" value="Genomic_DNA"/>
</dbReference>